<dbReference type="AlphaFoldDB" id="A0A0E1WB34"/>
<evidence type="ECO:0000313" key="1">
    <source>
        <dbReference type="EMBL" id="EET09614.1"/>
    </source>
</evidence>
<dbReference type="EMBL" id="CM000832">
    <property type="protein sequence ID" value="EET09614.1"/>
    <property type="molecule type" value="Genomic_DNA"/>
</dbReference>
<dbReference type="Proteomes" id="UP000001812">
    <property type="component" value="Chromosome I"/>
</dbReference>
<gene>
    <name evidence="1" type="ORF">BURPS1710A_0906</name>
</gene>
<dbReference type="HOGENOM" id="CLU_905114_0_0_4"/>
<sequence length="307" mass="34159">MQVAHHFTSLEKRQAAQKNGTAGHLDLLCPCFTQQMSPRRPSQCINLNSILVNNMANGDENICNSVREALIQNGIFESEQEIQYATKFSVRSGTNKAGVIVYNSGKIHVEGPDSELKKWLGELKGSIESGAATPGILLPAEIEKFPQTLQDRVPDCDGVVLWFFQEALRCYKAGSTAGAAFMLGAASEKAILLLTDTYGNRIKDEKNREGYFTRINSKMISVKYDEFKRSYKSATPKPKELPLSQDLEQLLDGAFNFYRHTRNAVGHPQIIPDLDKGVILANLGQFIVYVERIYGLMAFYQANDVAV</sequence>
<organism evidence="1">
    <name type="scientific">Burkholderia pseudomallei 1710a</name>
    <dbReference type="NCBI Taxonomy" id="320371"/>
    <lineage>
        <taxon>Bacteria</taxon>
        <taxon>Pseudomonadati</taxon>
        <taxon>Pseudomonadota</taxon>
        <taxon>Betaproteobacteria</taxon>
        <taxon>Burkholderiales</taxon>
        <taxon>Burkholderiaceae</taxon>
        <taxon>Burkholderia</taxon>
        <taxon>pseudomallei group</taxon>
    </lineage>
</organism>
<reference evidence="1" key="1">
    <citation type="submission" date="2009-05" db="EMBL/GenBank/DDBJ databases">
        <authorList>
            <person name="Harkins D.M."/>
            <person name="DeShazer D."/>
            <person name="Woods D.E."/>
            <person name="Brinkac L.M."/>
            <person name="Brown K.A."/>
            <person name="Hung G.C."/>
            <person name="Tuanyok A."/>
            <person name="Zhang B."/>
            <person name="Nierman W.C."/>
        </authorList>
    </citation>
    <scope>NUCLEOTIDE SEQUENCE [LARGE SCALE GENOMIC DNA]</scope>
    <source>
        <strain evidence="1">1710a</strain>
    </source>
</reference>
<proteinExistence type="predicted"/>
<name>A0A0E1WB34_BURPE</name>
<accession>A0A0E1WB34</accession>
<protein>
    <submittedName>
        <fullName evidence="1">Uncharacterized protein</fullName>
    </submittedName>
</protein>